<evidence type="ECO:0000313" key="2">
    <source>
        <dbReference type="Proteomes" id="UP000805649"/>
    </source>
</evidence>
<accession>A0ACC3ZBU4</accession>
<organism evidence="1 2">
    <name type="scientific">Colletotrichum truncatum</name>
    <name type="common">Anthracnose fungus</name>
    <name type="synonym">Colletotrichum capsici</name>
    <dbReference type="NCBI Taxonomy" id="5467"/>
    <lineage>
        <taxon>Eukaryota</taxon>
        <taxon>Fungi</taxon>
        <taxon>Dikarya</taxon>
        <taxon>Ascomycota</taxon>
        <taxon>Pezizomycotina</taxon>
        <taxon>Sordariomycetes</taxon>
        <taxon>Hypocreomycetidae</taxon>
        <taxon>Glomerellales</taxon>
        <taxon>Glomerellaceae</taxon>
        <taxon>Colletotrichum</taxon>
        <taxon>Colletotrichum truncatum species complex</taxon>
    </lineage>
</organism>
<evidence type="ECO:0000313" key="1">
    <source>
        <dbReference type="EMBL" id="KAL0941571.1"/>
    </source>
</evidence>
<reference evidence="1 2" key="1">
    <citation type="journal article" date="2020" name="Phytopathology">
        <title>Genome Sequence Resources of Colletotrichum truncatum, C. plurivorum, C. musicola, and C. sojae: Four Species Pathogenic to Soybean (Glycine max).</title>
        <authorList>
            <person name="Rogerio F."/>
            <person name="Boufleur T.R."/>
            <person name="Ciampi-Guillardi M."/>
            <person name="Sukno S.A."/>
            <person name="Thon M.R."/>
            <person name="Massola Junior N.S."/>
            <person name="Baroncelli R."/>
        </authorList>
    </citation>
    <scope>NUCLEOTIDE SEQUENCE [LARGE SCALE GENOMIC DNA]</scope>
    <source>
        <strain evidence="1 2">CMES1059</strain>
    </source>
</reference>
<dbReference type="Proteomes" id="UP000805649">
    <property type="component" value="Unassembled WGS sequence"/>
</dbReference>
<name>A0ACC3ZBU4_COLTU</name>
<sequence>MKVLSRIDGSVCGAILSTRPSATRAAVSSRQKLRDDRPPRAPASQCRREQTRGARSHGSHCPQTASWLQSTFLPAPSRRSHLTTYTTLPCRQRIQRYSHATAAAAAVGPRSDHLVIQRKQDLLDFVDSKDVGTVEEHLEIIRDPFLNRYAQPEPPRLTISERREDNQYPSFQEALRGDNSLTQLATSLSAAVSTRLRHPGRISLDTIFNMYSALPEPRMIQIPAHLRHRLLTAFGTPKKKDSQTMLRYFSLIGEVRDCGLSLRRNEWNHALSFASRYVGKTTETEAEAALQLWKEMERQAKVPGNDVTFNILFDAASKSGNFQLAELIYKEMETRKIPFNRYHHVSLIHFFGLKHDADGVRAAYKEMVEAGEMVDTVVLNCVISSLLRCGEDEAALRVYEHMKATHSKAASLPDRDYVAHKMVNKVLGMFTKVGKKHPELRAQLQELADTTPDIRTYRALINHFAIKAGNLNKVAQFLDEMKWFEVPVHGSIFLMLFKGFNTHGGLPGSEWSNLRLHNVLSALTQALDEKSGAVYLDTWLMMWALRAFMRCTNKETVLDVYEQFKQRWRLEEDRAQFMDAYINNLLAGRDSAVYKESMPTRKKVKAVRKRPV</sequence>
<comment type="caution">
    <text evidence="1">The sequence shown here is derived from an EMBL/GenBank/DDBJ whole genome shotgun (WGS) entry which is preliminary data.</text>
</comment>
<keyword evidence="2" id="KW-1185">Reference proteome</keyword>
<proteinExistence type="predicted"/>
<gene>
    <name evidence="1" type="ORF">CTRU02_204334</name>
</gene>
<protein>
    <submittedName>
        <fullName evidence="1">Pentatricopeptide repeat protein</fullName>
    </submittedName>
</protein>
<dbReference type="EMBL" id="VUJX02000002">
    <property type="protein sequence ID" value="KAL0941571.1"/>
    <property type="molecule type" value="Genomic_DNA"/>
</dbReference>